<proteinExistence type="predicted"/>
<accession>A0A7R9IFH7</accession>
<feature type="transmembrane region" description="Helical" evidence="1">
    <location>
        <begin position="102"/>
        <end position="126"/>
    </location>
</feature>
<name>A0A7R9IFH7_9NEOP</name>
<evidence type="ECO:0000256" key="1">
    <source>
        <dbReference type="SAM" id="Phobius"/>
    </source>
</evidence>
<evidence type="ECO:0000313" key="2">
    <source>
        <dbReference type="EMBL" id="CAD7457435.1"/>
    </source>
</evidence>
<dbReference type="AlphaFoldDB" id="A0A7R9IFH7"/>
<gene>
    <name evidence="2" type="ORF">TTEB3V08_LOCUS5428</name>
</gene>
<keyword evidence="1" id="KW-0472">Membrane</keyword>
<sequence length="205" mass="22987">MTSSGMRHHTGPDWRYLKLNGNVDAELPFHVPDGVKICIRQQEQGLLKCCVFGTSYILTAQSAFHCHTFSRLSSHFQTTIPKYLPPWAPDKETPDVYPHGSFAALLEPGLVLGYWGVLVSLLVGLVKGKRLRRFRNNLLCSKTDYFAKQESGMSACESKGSNHLLTQAAPFYHRLRESTTIRRFDRQNLGGCLENARADSGESIT</sequence>
<dbReference type="EMBL" id="OE001700">
    <property type="protein sequence ID" value="CAD7457435.1"/>
    <property type="molecule type" value="Genomic_DNA"/>
</dbReference>
<organism evidence="2">
    <name type="scientific">Timema tahoe</name>
    <dbReference type="NCBI Taxonomy" id="61484"/>
    <lineage>
        <taxon>Eukaryota</taxon>
        <taxon>Metazoa</taxon>
        <taxon>Ecdysozoa</taxon>
        <taxon>Arthropoda</taxon>
        <taxon>Hexapoda</taxon>
        <taxon>Insecta</taxon>
        <taxon>Pterygota</taxon>
        <taxon>Neoptera</taxon>
        <taxon>Polyneoptera</taxon>
        <taxon>Phasmatodea</taxon>
        <taxon>Timematodea</taxon>
        <taxon>Timematoidea</taxon>
        <taxon>Timematidae</taxon>
        <taxon>Timema</taxon>
    </lineage>
</organism>
<keyword evidence="1" id="KW-0812">Transmembrane</keyword>
<keyword evidence="1" id="KW-1133">Transmembrane helix</keyword>
<reference evidence="2" key="1">
    <citation type="submission" date="2020-11" db="EMBL/GenBank/DDBJ databases">
        <authorList>
            <person name="Tran Van P."/>
        </authorList>
    </citation>
    <scope>NUCLEOTIDE SEQUENCE</scope>
</reference>
<protein>
    <submittedName>
        <fullName evidence="2">Uncharacterized protein</fullName>
    </submittedName>
</protein>